<evidence type="ECO:0000313" key="2">
    <source>
        <dbReference type="Proteomes" id="UP001165082"/>
    </source>
</evidence>
<dbReference type="Proteomes" id="UP001165082">
    <property type="component" value="Unassembled WGS sequence"/>
</dbReference>
<dbReference type="InterPro" id="IPR007657">
    <property type="entry name" value="Glycosyltransferase_61"/>
</dbReference>
<dbReference type="PANTHER" id="PTHR20961:SF124">
    <property type="entry name" value="GLYCOSYLTRANSFERASE"/>
    <property type="match status" value="1"/>
</dbReference>
<sequence>MEELWSGLVSGRLQYFPFNKKRKPTPFHINTLFPKSEKKQFAKTEEKLRECDTTQVDEFRSITVASTSPAVSGRPPQSERHLLVVRGRLADPNPYHSMAMDPSLFCTYLYASVRHPSATEGRLHDPKISAFADTVKRNLGVLGWSAAGSGSGTSTVGNVLLVDRVTDRLLGGYRKAALGGGYSWGRQGALEASIRARGVPVSSMSFGPSAPTRSIVSAVAGARVVVAVHGAGLTHAMWMERGSVLIEVVNRIPEYYGEEGDTRGYHKGDFANLARAFGITYYYKDSGGIVAKEGGDFNWETSLVDLDEFTDQVERAYRDTS</sequence>
<dbReference type="PANTHER" id="PTHR20961">
    <property type="entry name" value="GLYCOSYLTRANSFERASE"/>
    <property type="match status" value="1"/>
</dbReference>
<dbReference type="OrthoDB" id="529273at2759"/>
<reference evidence="1" key="1">
    <citation type="submission" date="2022-07" db="EMBL/GenBank/DDBJ databases">
        <title>Genome analysis of Parmales, a sister group of diatoms, reveals the evolutionary specialization of diatoms from phago-mixotrophs to photoautotrophs.</title>
        <authorList>
            <person name="Ban H."/>
            <person name="Sato S."/>
            <person name="Yoshikawa S."/>
            <person name="Kazumasa Y."/>
            <person name="Nakamura Y."/>
            <person name="Ichinomiya M."/>
            <person name="Saitoh K."/>
            <person name="Sato N."/>
            <person name="Blanc-Mathieu R."/>
            <person name="Endo H."/>
            <person name="Kuwata A."/>
            <person name="Ogata H."/>
        </authorList>
    </citation>
    <scope>NUCLEOTIDE SEQUENCE</scope>
</reference>
<organism evidence="1 2">
    <name type="scientific">Triparma retinervis</name>
    <dbReference type="NCBI Taxonomy" id="2557542"/>
    <lineage>
        <taxon>Eukaryota</taxon>
        <taxon>Sar</taxon>
        <taxon>Stramenopiles</taxon>
        <taxon>Ochrophyta</taxon>
        <taxon>Bolidophyceae</taxon>
        <taxon>Parmales</taxon>
        <taxon>Triparmaceae</taxon>
        <taxon>Triparma</taxon>
    </lineage>
</organism>
<gene>
    <name evidence="1" type="ORF">TrRE_jg6731</name>
</gene>
<accession>A0A9W6ZS48</accession>
<dbReference type="GO" id="GO:0016757">
    <property type="term" value="F:glycosyltransferase activity"/>
    <property type="evidence" value="ECO:0007669"/>
    <property type="project" value="InterPro"/>
</dbReference>
<name>A0A9W6ZS48_9STRA</name>
<comment type="caution">
    <text evidence="1">The sequence shown here is derived from an EMBL/GenBank/DDBJ whole genome shotgun (WGS) entry which is preliminary data.</text>
</comment>
<proteinExistence type="predicted"/>
<evidence type="ECO:0008006" key="3">
    <source>
        <dbReference type="Google" id="ProtNLM"/>
    </source>
</evidence>
<dbReference type="AlphaFoldDB" id="A0A9W6ZS48"/>
<dbReference type="EMBL" id="BRXZ01002150">
    <property type="protein sequence ID" value="GMH55560.1"/>
    <property type="molecule type" value="Genomic_DNA"/>
</dbReference>
<evidence type="ECO:0000313" key="1">
    <source>
        <dbReference type="EMBL" id="GMH55560.1"/>
    </source>
</evidence>
<protein>
    <recommendedName>
        <fullName evidence="3">Glycosyltransferase family 61 protein</fullName>
    </recommendedName>
</protein>
<keyword evidence="2" id="KW-1185">Reference proteome</keyword>